<dbReference type="EMBL" id="PP779550">
    <property type="protein sequence ID" value="XBS48977.1"/>
    <property type="molecule type" value="Genomic_DNA"/>
</dbReference>
<evidence type="ECO:0000313" key="1">
    <source>
        <dbReference type="EMBL" id="XBS48977.1"/>
    </source>
</evidence>
<name>A0AAU7PH77_9VIRU</name>
<gene>
    <name evidence="1" type="ORF">G200003</name>
</gene>
<accession>A0AAU7PH77</accession>
<sequence length="134" mass="15167">MDEDELLGNLWISPNVNKRTVNGTTYYEFQAGSTITSSAFPTTFNLSFIFTMSNLDLQRSHVIKIVVNKPDGSTANYSETISKEKIMGLDRTDSITYSGILEHVKITKKGIYTFTGYVDDINLSEYKMLFIEEP</sequence>
<reference evidence="1" key="1">
    <citation type="submission" date="2024-05" db="EMBL/GenBank/DDBJ databases">
        <authorList>
            <person name="Guo T.T."/>
            <person name="Zhang Y."/>
            <person name="Kong J."/>
        </authorList>
    </citation>
    <scope>NUCLEOTIDE SEQUENCE</scope>
</reference>
<protein>
    <submittedName>
        <fullName evidence="1">Uncharacterized protein</fullName>
    </submittedName>
</protein>
<proteinExistence type="predicted"/>
<organism evidence="1">
    <name type="scientific">Lactobacillus phage G2-Guo</name>
    <dbReference type="NCBI Taxonomy" id="3155564"/>
    <lineage>
        <taxon>Viruses</taxon>
    </lineage>
</organism>